<comment type="caution">
    <text evidence="3">The sequence shown here is derived from an EMBL/GenBank/DDBJ whole genome shotgun (WGS) entry which is preliminary data.</text>
</comment>
<keyword evidence="2" id="KW-0564">Palmitate</keyword>
<dbReference type="Pfam" id="PF02321">
    <property type="entry name" value="OEP"/>
    <property type="match status" value="2"/>
</dbReference>
<dbReference type="PANTHER" id="PTHR30203:SF32">
    <property type="entry name" value="CATION EFFLUX SYSTEM PROTEIN CUSC"/>
    <property type="match status" value="1"/>
</dbReference>
<dbReference type="NCBIfam" id="TIGR01845">
    <property type="entry name" value="outer_NodT"/>
    <property type="match status" value="1"/>
</dbReference>
<accession>A0ABV4UGC4</accession>
<keyword evidence="2" id="KW-1134">Transmembrane beta strand</keyword>
<protein>
    <submittedName>
        <fullName evidence="3">TolC family protein</fullName>
    </submittedName>
</protein>
<evidence type="ECO:0000256" key="1">
    <source>
        <dbReference type="ARBA" id="ARBA00007613"/>
    </source>
</evidence>
<dbReference type="Gene3D" id="1.20.1600.10">
    <property type="entry name" value="Outer membrane efflux proteins (OEP)"/>
    <property type="match status" value="1"/>
</dbReference>
<dbReference type="InterPro" id="IPR003423">
    <property type="entry name" value="OMP_efflux"/>
</dbReference>
<evidence type="ECO:0000313" key="4">
    <source>
        <dbReference type="Proteomes" id="UP001574673"/>
    </source>
</evidence>
<dbReference type="InterPro" id="IPR010131">
    <property type="entry name" value="MdtP/NodT-like"/>
</dbReference>
<keyword evidence="2" id="KW-0449">Lipoprotein</keyword>
<proteinExistence type="inferred from homology"/>
<organism evidence="3 4">
    <name type="scientific">Dentiradicibacter hellwigii</name>
    <dbReference type="NCBI Taxonomy" id="3149053"/>
    <lineage>
        <taxon>Bacteria</taxon>
        <taxon>Pseudomonadati</taxon>
        <taxon>Pseudomonadota</taxon>
        <taxon>Betaproteobacteria</taxon>
        <taxon>Rhodocyclales</taxon>
        <taxon>Rhodocyclaceae</taxon>
        <taxon>Dentiradicibacter</taxon>
    </lineage>
</organism>
<comment type="subcellular location">
    <subcellularLocation>
        <location evidence="2">Cell membrane</location>
        <topology evidence="2">Lipid-anchor</topology>
    </subcellularLocation>
</comment>
<name>A0ABV4UGC4_9RHOO</name>
<keyword evidence="2" id="KW-0812">Transmembrane</keyword>
<comment type="similarity">
    <text evidence="1 2">Belongs to the outer membrane factor (OMF) (TC 1.B.17) family.</text>
</comment>
<dbReference type="PANTHER" id="PTHR30203">
    <property type="entry name" value="OUTER MEMBRANE CATION EFFLUX PROTEIN"/>
    <property type="match status" value="1"/>
</dbReference>
<evidence type="ECO:0000256" key="2">
    <source>
        <dbReference type="RuleBase" id="RU362097"/>
    </source>
</evidence>
<reference evidence="4" key="1">
    <citation type="submission" date="2024-06" db="EMBL/GenBank/DDBJ databases">
        <title>Radixoralia hellwigii gen. nov., sp nov., isolated from a root canal in the human oral cavity.</title>
        <authorList>
            <person name="Bartsch S."/>
            <person name="Wittmer A."/>
            <person name="Schulz A.-K."/>
            <person name="Neumann-Schaal M."/>
            <person name="Wolf J."/>
            <person name="Gronow S."/>
            <person name="Tennert C."/>
            <person name="Haecker G."/>
            <person name="Cieplik F."/>
            <person name="Al-Ahmad A."/>
        </authorList>
    </citation>
    <scope>NUCLEOTIDE SEQUENCE [LARGE SCALE GENOMIC DNA]</scope>
    <source>
        <strain evidence="4">Wk13</strain>
    </source>
</reference>
<keyword evidence="4" id="KW-1185">Reference proteome</keyword>
<dbReference type="SUPFAM" id="SSF56954">
    <property type="entry name" value="Outer membrane efflux proteins (OEP)"/>
    <property type="match status" value="1"/>
</dbReference>
<evidence type="ECO:0000313" key="3">
    <source>
        <dbReference type="EMBL" id="MFA9950416.1"/>
    </source>
</evidence>
<dbReference type="Proteomes" id="UP001574673">
    <property type="component" value="Unassembled WGS sequence"/>
</dbReference>
<dbReference type="Gene3D" id="2.20.200.10">
    <property type="entry name" value="Outer membrane efflux proteins (OEP)"/>
    <property type="match status" value="1"/>
</dbReference>
<dbReference type="PROSITE" id="PS51257">
    <property type="entry name" value="PROKAR_LIPOPROTEIN"/>
    <property type="match status" value="1"/>
</dbReference>
<sequence>MNLHPYRLLPLALALLAACQNTVISRPSSVALPAAFDHAQNARNSADIAQWWQQWRDPVLDALIERGLQQNYDIAIARSRLEEARAVARLAQADLGPKVGASATFMRMDARIDNPLNDRARDGLGRYPQAAALNRDHFTLEGSSLSGGLNAAWEPDIFGQKRSDADAARYAALGAQEQAYGAQLLVAGDIATHYLQARAAQSRQRAAERSIAVLKRLTDYVQSRFQAGHLSAYEIEQARAQLSAAQARESTLTAEYAAHVRAIAVLTGHVPQTFRLAESHSDLLDKLPEAPGGHTPQGMVERRPDIRAAAAQVQAYAARLASARADLLPRFSINFLGQGMIGIDGERSLSGWSSLLSVGLQVPLLTNGRIQANIDAADARLKTALLQYDRTLLQALAEVDTAYHNQNALVRQNALLVQAHRQTDKQAADAEKLFRYGGKTLDNVLTARLHEIQAQENLIAAQLARAQTLVGLYKALGGGWQGVVGE</sequence>
<dbReference type="RefSeq" id="WP_418891474.1">
    <property type="nucleotide sequence ID" value="NZ_JBEUWX010000002.1"/>
</dbReference>
<keyword evidence="2" id="KW-0472">Membrane</keyword>
<dbReference type="EMBL" id="JBEUWX010000002">
    <property type="protein sequence ID" value="MFA9950416.1"/>
    <property type="molecule type" value="Genomic_DNA"/>
</dbReference>
<gene>
    <name evidence="3" type="ORF">ABCS64_08840</name>
</gene>